<sequence>MMVVIQINGGNACILIHGGDAVNNGADAFNDGGVADNVNVNEMHVENEVMEGPIRTLLNKLRRKKSERIIKLKLAKRVGDEDSPGNSKSKSLAID</sequence>
<accession>A0AAU9LP89</accession>
<evidence type="ECO:0000313" key="2">
    <source>
        <dbReference type="Proteomes" id="UP001157418"/>
    </source>
</evidence>
<dbReference type="EMBL" id="CAKMRJ010000001">
    <property type="protein sequence ID" value="CAH1413524.1"/>
    <property type="molecule type" value="Genomic_DNA"/>
</dbReference>
<protein>
    <submittedName>
        <fullName evidence="1">Uncharacterized protein</fullName>
    </submittedName>
</protein>
<gene>
    <name evidence="1" type="ORF">LVIROSA_LOCUS1484</name>
</gene>
<evidence type="ECO:0000313" key="1">
    <source>
        <dbReference type="EMBL" id="CAH1413524.1"/>
    </source>
</evidence>
<keyword evidence="2" id="KW-1185">Reference proteome</keyword>
<dbReference type="Proteomes" id="UP001157418">
    <property type="component" value="Unassembled WGS sequence"/>
</dbReference>
<dbReference type="AlphaFoldDB" id="A0AAU9LP89"/>
<organism evidence="1 2">
    <name type="scientific">Lactuca virosa</name>
    <dbReference type="NCBI Taxonomy" id="75947"/>
    <lineage>
        <taxon>Eukaryota</taxon>
        <taxon>Viridiplantae</taxon>
        <taxon>Streptophyta</taxon>
        <taxon>Embryophyta</taxon>
        <taxon>Tracheophyta</taxon>
        <taxon>Spermatophyta</taxon>
        <taxon>Magnoliopsida</taxon>
        <taxon>eudicotyledons</taxon>
        <taxon>Gunneridae</taxon>
        <taxon>Pentapetalae</taxon>
        <taxon>asterids</taxon>
        <taxon>campanulids</taxon>
        <taxon>Asterales</taxon>
        <taxon>Asteraceae</taxon>
        <taxon>Cichorioideae</taxon>
        <taxon>Cichorieae</taxon>
        <taxon>Lactucinae</taxon>
        <taxon>Lactuca</taxon>
    </lineage>
</organism>
<proteinExistence type="predicted"/>
<reference evidence="1 2" key="1">
    <citation type="submission" date="2022-01" db="EMBL/GenBank/DDBJ databases">
        <authorList>
            <person name="Xiong W."/>
            <person name="Schranz E."/>
        </authorList>
    </citation>
    <scope>NUCLEOTIDE SEQUENCE [LARGE SCALE GENOMIC DNA]</scope>
</reference>
<comment type="caution">
    <text evidence="1">The sequence shown here is derived from an EMBL/GenBank/DDBJ whole genome shotgun (WGS) entry which is preliminary data.</text>
</comment>
<name>A0AAU9LP89_9ASTR</name>